<feature type="chain" id="PRO_5029490689" evidence="7">
    <location>
        <begin position="47"/>
        <end position="718"/>
    </location>
</feature>
<sequence>MRFHPPHAAAAQRARLGRLTALALGALLLAAGLFAPALSSAAPANAAPDDTEGCSYGTGGPSADTICWLDLSAFSGDAALTGQDMSTQLGNGIRIDFHAKFVKQTQTSGSTSVSDRGIQAVPFPAWEQSLLGTQDYVGTTGKPALYIDREGVPAGWVDAPRESGIIEITDIKVYQNDTAVTSGYSLVMADADRSNRNEGYTWRSDAPIKLIENIPAIGADGTEYPACKAELSGLGTNEVRCLGVSGEAGAVVVAADSPTEVSSAFLTGNPYSSQAVAFGVMFSKVQANKQVDSRYDSADQFTVTTSDEGGVLGTGSTSGDASTATTGGTSIVTTTDGKRITFTESAASDSVDFQHYDTAWQCQANGEAIEPSRVTPSTDGLSVSVDVGVGEFVDCTVTNTAKLGSVSWKKVDPDGTALAGSEWTLTPTGGSPITVVDNGENDTNDAVGDVQVDGLKWGEYSLVETKAPDGHFLSDATSTFTISGDHFVELLGTIENTPGTPGIAVRKDSNPASGSTVEPGQQITYTVTVQNTGDVDLTPATLDDDLSDVLDNASYVDGSAVAGINGVAAAAPVVDTTARTLHWQDALPVGATATLTYTVQVAADVTTDDVLVNVITAKADVPPGFTPPTPNCVEGSTDPACSTTHTPVIPPTPTEPVPPTTTSVPPTTAVPIPPASTPSSPELANTGADLSPTLFVLGALVLAGAGALALGRRRGRQG</sequence>
<evidence type="ECO:0000256" key="3">
    <source>
        <dbReference type="ARBA" id="ARBA00022729"/>
    </source>
</evidence>
<evidence type="ECO:0000256" key="1">
    <source>
        <dbReference type="ARBA" id="ARBA00022512"/>
    </source>
</evidence>
<dbReference type="InterPro" id="IPR041033">
    <property type="entry name" value="SpaA_PFL_dom_1"/>
</dbReference>
<keyword evidence="6" id="KW-0472">Membrane</keyword>
<dbReference type="Pfam" id="PF25549">
    <property type="entry name" value="DUF7927"/>
    <property type="match status" value="1"/>
</dbReference>
<dbReference type="Pfam" id="PF17802">
    <property type="entry name" value="SpaA"/>
    <property type="match status" value="1"/>
</dbReference>
<dbReference type="RefSeq" id="WP_158041993.1">
    <property type="nucleotide sequence ID" value="NZ_JACCFV010000001.1"/>
</dbReference>
<feature type="signal peptide" evidence="7">
    <location>
        <begin position="1"/>
        <end position="46"/>
    </location>
</feature>
<organism evidence="9 10">
    <name type="scientific">Pseudoclavibacter chungangensis</name>
    <dbReference type="NCBI Taxonomy" id="587635"/>
    <lineage>
        <taxon>Bacteria</taxon>
        <taxon>Bacillati</taxon>
        <taxon>Actinomycetota</taxon>
        <taxon>Actinomycetes</taxon>
        <taxon>Micrococcales</taxon>
        <taxon>Microbacteriaceae</taxon>
        <taxon>Pseudoclavibacter</taxon>
    </lineage>
</organism>
<name>A0A7J5BMU0_9MICO</name>
<dbReference type="Gene3D" id="2.60.40.10">
    <property type="entry name" value="Immunoglobulins"/>
    <property type="match status" value="1"/>
</dbReference>
<keyword evidence="2" id="KW-0964">Secreted</keyword>
<evidence type="ECO:0000313" key="9">
    <source>
        <dbReference type="EMBL" id="KAB1652618.1"/>
    </source>
</evidence>
<comment type="caution">
    <text evidence="9">The sequence shown here is derived from an EMBL/GenBank/DDBJ whole genome shotgun (WGS) entry which is preliminary data.</text>
</comment>
<feature type="compositionally biased region" description="Pro residues" evidence="5">
    <location>
        <begin position="648"/>
        <end position="659"/>
    </location>
</feature>
<evidence type="ECO:0000256" key="6">
    <source>
        <dbReference type="SAM" id="Phobius"/>
    </source>
</evidence>
<dbReference type="Proteomes" id="UP000467240">
    <property type="component" value="Unassembled WGS sequence"/>
</dbReference>
<feature type="compositionally biased region" description="Low complexity" evidence="5">
    <location>
        <begin position="660"/>
        <end position="670"/>
    </location>
</feature>
<gene>
    <name evidence="9" type="ORF">F8O01_16420</name>
</gene>
<keyword evidence="6" id="KW-1133">Transmembrane helix</keyword>
<feature type="region of interest" description="Disordered" evidence="5">
    <location>
        <begin position="634"/>
        <end position="685"/>
    </location>
</feature>
<keyword evidence="10" id="KW-1185">Reference proteome</keyword>
<accession>A0A7J5BMU0</accession>
<dbReference type="Pfam" id="PF20674">
    <property type="entry name" value="SpaA_3"/>
    <property type="match status" value="1"/>
</dbReference>
<dbReference type="AlphaFoldDB" id="A0A7J5BMU0"/>
<dbReference type="NCBIfam" id="TIGR01451">
    <property type="entry name" value="B_ant_repeat"/>
    <property type="match status" value="1"/>
</dbReference>
<evidence type="ECO:0000256" key="7">
    <source>
        <dbReference type="SAM" id="SignalP"/>
    </source>
</evidence>
<dbReference type="InterPro" id="IPR013783">
    <property type="entry name" value="Ig-like_fold"/>
</dbReference>
<dbReference type="InterPro" id="IPR047589">
    <property type="entry name" value="DUF11_rpt"/>
</dbReference>
<evidence type="ECO:0000256" key="5">
    <source>
        <dbReference type="SAM" id="MobiDB-lite"/>
    </source>
</evidence>
<keyword evidence="1" id="KW-0134">Cell wall</keyword>
<evidence type="ECO:0000256" key="4">
    <source>
        <dbReference type="ARBA" id="ARBA00023088"/>
    </source>
</evidence>
<dbReference type="InterPro" id="IPR019931">
    <property type="entry name" value="LPXTG_anchor"/>
</dbReference>
<feature type="domain" description="Gram-positive cocci surface proteins LPxTG" evidence="8">
    <location>
        <begin position="683"/>
        <end position="718"/>
    </location>
</feature>
<keyword evidence="3 7" id="KW-0732">Signal</keyword>
<reference evidence="9 10" key="1">
    <citation type="submission" date="2019-09" db="EMBL/GenBank/DDBJ databases">
        <title>Phylogeny of genus Pseudoclavibacter and closely related genus.</title>
        <authorList>
            <person name="Li Y."/>
        </authorList>
    </citation>
    <scope>NUCLEOTIDE SEQUENCE [LARGE SCALE GENOMIC DNA]</scope>
    <source>
        <strain evidence="9 10">DSM 23821</strain>
    </source>
</reference>
<feature type="transmembrane region" description="Helical" evidence="6">
    <location>
        <begin position="690"/>
        <end position="710"/>
    </location>
</feature>
<dbReference type="NCBIfam" id="TIGR01167">
    <property type="entry name" value="LPXTG_anchor"/>
    <property type="match status" value="1"/>
</dbReference>
<dbReference type="InterPro" id="IPR057687">
    <property type="entry name" value="DUF7927"/>
</dbReference>
<dbReference type="PROSITE" id="PS50847">
    <property type="entry name" value="GRAM_POS_ANCHORING"/>
    <property type="match status" value="1"/>
</dbReference>
<evidence type="ECO:0000256" key="2">
    <source>
        <dbReference type="ARBA" id="ARBA00022525"/>
    </source>
</evidence>
<dbReference type="Gene3D" id="2.60.40.740">
    <property type="match status" value="1"/>
</dbReference>
<keyword evidence="4" id="KW-0572">Peptidoglycan-anchor</keyword>
<dbReference type="GO" id="GO:0005975">
    <property type="term" value="P:carbohydrate metabolic process"/>
    <property type="evidence" value="ECO:0007669"/>
    <property type="project" value="UniProtKB-ARBA"/>
</dbReference>
<dbReference type="OrthoDB" id="134475at2"/>
<evidence type="ECO:0000313" key="10">
    <source>
        <dbReference type="Proteomes" id="UP000467240"/>
    </source>
</evidence>
<dbReference type="PROSITE" id="PS51318">
    <property type="entry name" value="TAT"/>
    <property type="match status" value="1"/>
</dbReference>
<evidence type="ECO:0000259" key="8">
    <source>
        <dbReference type="PROSITE" id="PS50847"/>
    </source>
</evidence>
<proteinExistence type="predicted"/>
<dbReference type="EMBL" id="WBJZ01000029">
    <property type="protein sequence ID" value="KAB1652618.1"/>
    <property type="molecule type" value="Genomic_DNA"/>
</dbReference>
<dbReference type="InterPro" id="IPR048834">
    <property type="entry name" value="SpaA_pre-album"/>
</dbReference>
<protein>
    <submittedName>
        <fullName evidence="9">DUF11 domain-containing protein</fullName>
    </submittedName>
</protein>
<keyword evidence="6" id="KW-0812">Transmembrane</keyword>
<dbReference type="InterPro" id="IPR006311">
    <property type="entry name" value="TAT_signal"/>
</dbReference>